<evidence type="ECO:0000313" key="3">
    <source>
        <dbReference type="Proteomes" id="UP000007305"/>
    </source>
</evidence>
<evidence type="ECO:0000313" key="2">
    <source>
        <dbReference type="EnsemblPlants" id="Zm00001eb396740_P001"/>
    </source>
</evidence>
<protein>
    <submittedName>
        <fullName evidence="2">Uncharacterized protein</fullName>
    </submittedName>
</protein>
<name>A0A804R879_MAIZE</name>
<sequence>MRGGCGRSSTPSGPPRRWQPDLTIEPPNRADPRSVRWAEGGRACSSTATTKTSGKETIKFAICALLEIVN</sequence>
<reference evidence="2" key="3">
    <citation type="submission" date="2021-05" db="UniProtKB">
        <authorList>
            <consortium name="EnsemblPlants"/>
        </authorList>
    </citation>
    <scope>IDENTIFICATION</scope>
    <source>
        <strain evidence="2">cv. B73</strain>
    </source>
</reference>
<proteinExistence type="predicted"/>
<dbReference type="EnsemblPlants" id="Zm00001eb396740_T001">
    <property type="protein sequence ID" value="Zm00001eb396740_P001"/>
    <property type="gene ID" value="Zm00001eb396740"/>
</dbReference>
<dbReference type="Proteomes" id="UP000007305">
    <property type="component" value="Chromosome 9"/>
</dbReference>
<feature type="region of interest" description="Disordered" evidence="1">
    <location>
        <begin position="1"/>
        <end position="34"/>
    </location>
</feature>
<accession>A0A804R879</accession>
<reference evidence="3" key="1">
    <citation type="journal article" date="2009" name="Science">
        <title>The B73 maize genome: complexity, diversity, and dynamics.</title>
        <authorList>
            <person name="Schnable P.S."/>
            <person name="Ware D."/>
            <person name="Fulton R.S."/>
            <person name="Stein J.C."/>
            <person name="Wei F."/>
            <person name="Pasternak S."/>
            <person name="Liang C."/>
            <person name="Zhang J."/>
            <person name="Fulton L."/>
            <person name="Graves T.A."/>
            <person name="Minx P."/>
            <person name="Reily A.D."/>
            <person name="Courtney L."/>
            <person name="Kruchowski S.S."/>
            <person name="Tomlinson C."/>
            <person name="Strong C."/>
            <person name="Delehaunty K."/>
            <person name="Fronick C."/>
            <person name="Courtney B."/>
            <person name="Rock S.M."/>
            <person name="Belter E."/>
            <person name="Du F."/>
            <person name="Kim K."/>
            <person name="Abbott R.M."/>
            <person name="Cotton M."/>
            <person name="Levy A."/>
            <person name="Marchetto P."/>
            <person name="Ochoa K."/>
            <person name="Jackson S.M."/>
            <person name="Gillam B."/>
            <person name="Chen W."/>
            <person name="Yan L."/>
            <person name="Higginbotham J."/>
            <person name="Cardenas M."/>
            <person name="Waligorski J."/>
            <person name="Applebaum E."/>
            <person name="Phelps L."/>
            <person name="Falcone J."/>
            <person name="Kanchi K."/>
            <person name="Thane T."/>
            <person name="Scimone A."/>
            <person name="Thane N."/>
            <person name="Henke J."/>
            <person name="Wang T."/>
            <person name="Ruppert J."/>
            <person name="Shah N."/>
            <person name="Rotter K."/>
            <person name="Hodges J."/>
            <person name="Ingenthron E."/>
            <person name="Cordes M."/>
            <person name="Kohlberg S."/>
            <person name="Sgro J."/>
            <person name="Delgado B."/>
            <person name="Mead K."/>
            <person name="Chinwalla A."/>
            <person name="Leonard S."/>
            <person name="Crouse K."/>
            <person name="Collura K."/>
            <person name="Kudrna D."/>
            <person name="Currie J."/>
            <person name="He R."/>
            <person name="Angelova A."/>
            <person name="Rajasekar S."/>
            <person name="Mueller T."/>
            <person name="Lomeli R."/>
            <person name="Scara G."/>
            <person name="Ko A."/>
            <person name="Delaney K."/>
            <person name="Wissotski M."/>
            <person name="Lopez G."/>
            <person name="Campos D."/>
            <person name="Braidotti M."/>
            <person name="Ashley E."/>
            <person name="Golser W."/>
            <person name="Kim H."/>
            <person name="Lee S."/>
            <person name="Lin J."/>
            <person name="Dujmic Z."/>
            <person name="Kim W."/>
            <person name="Talag J."/>
            <person name="Zuccolo A."/>
            <person name="Fan C."/>
            <person name="Sebastian A."/>
            <person name="Kramer M."/>
            <person name="Spiegel L."/>
            <person name="Nascimento L."/>
            <person name="Zutavern T."/>
            <person name="Miller B."/>
            <person name="Ambroise C."/>
            <person name="Muller S."/>
            <person name="Spooner W."/>
            <person name="Narechania A."/>
            <person name="Ren L."/>
            <person name="Wei S."/>
            <person name="Kumari S."/>
            <person name="Faga B."/>
            <person name="Levy M.J."/>
            <person name="McMahan L."/>
            <person name="Van Buren P."/>
            <person name="Vaughn M.W."/>
            <person name="Ying K."/>
            <person name="Yeh C.-T."/>
            <person name="Emrich S.J."/>
            <person name="Jia Y."/>
            <person name="Kalyanaraman A."/>
            <person name="Hsia A.-P."/>
            <person name="Barbazuk W.B."/>
            <person name="Baucom R.S."/>
            <person name="Brutnell T.P."/>
            <person name="Carpita N.C."/>
            <person name="Chaparro C."/>
            <person name="Chia J.-M."/>
            <person name="Deragon J.-M."/>
            <person name="Estill J.C."/>
            <person name="Fu Y."/>
            <person name="Jeddeloh J.A."/>
            <person name="Han Y."/>
            <person name="Lee H."/>
            <person name="Li P."/>
            <person name="Lisch D.R."/>
            <person name="Liu S."/>
            <person name="Liu Z."/>
            <person name="Nagel D.H."/>
            <person name="McCann M.C."/>
            <person name="SanMiguel P."/>
            <person name="Myers A.M."/>
            <person name="Nettleton D."/>
            <person name="Nguyen J."/>
            <person name="Penning B.W."/>
            <person name="Ponnala L."/>
            <person name="Schneider K.L."/>
            <person name="Schwartz D.C."/>
            <person name="Sharma A."/>
            <person name="Soderlund C."/>
            <person name="Springer N.M."/>
            <person name="Sun Q."/>
            <person name="Wang H."/>
            <person name="Waterman M."/>
            <person name="Westerman R."/>
            <person name="Wolfgruber T.K."/>
            <person name="Yang L."/>
            <person name="Yu Y."/>
            <person name="Zhang L."/>
            <person name="Zhou S."/>
            <person name="Zhu Q."/>
            <person name="Bennetzen J.L."/>
            <person name="Dawe R.K."/>
            <person name="Jiang J."/>
            <person name="Jiang N."/>
            <person name="Presting G.G."/>
            <person name="Wessler S.R."/>
            <person name="Aluru S."/>
            <person name="Martienssen R.A."/>
            <person name="Clifton S.W."/>
            <person name="McCombie W.R."/>
            <person name="Wing R.A."/>
            <person name="Wilson R.K."/>
        </authorList>
    </citation>
    <scope>NUCLEOTIDE SEQUENCE [LARGE SCALE GENOMIC DNA]</scope>
    <source>
        <strain evidence="3">cv. B73</strain>
    </source>
</reference>
<reference evidence="2" key="2">
    <citation type="submission" date="2019-07" db="EMBL/GenBank/DDBJ databases">
        <authorList>
            <person name="Seetharam A."/>
            <person name="Woodhouse M."/>
            <person name="Cannon E."/>
        </authorList>
    </citation>
    <scope>NUCLEOTIDE SEQUENCE [LARGE SCALE GENOMIC DNA]</scope>
    <source>
        <strain evidence="2">cv. B73</strain>
    </source>
</reference>
<keyword evidence="3" id="KW-1185">Reference proteome</keyword>
<dbReference type="Gramene" id="Zm00001eb396740_T001">
    <property type="protein sequence ID" value="Zm00001eb396740_P001"/>
    <property type="gene ID" value="Zm00001eb396740"/>
</dbReference>
<evidence type="ECO:0000256" key="1">
    <source>
        <dbReference type="SAM" id="MobiDB-lite"/>
    </source>
</evidence>
<dbReference type="InParanoid" id="A0A804R879"/>
<dbReference type="AlphaFoldDB" id="A0A804R879"/>
<organism evidence="2 3">
    <name type="scientific">Zea mays</name>
    <name type="common">Maize</name>
    <dbReference type="NCBI Taxonomy" id="4577"/>
    <lineage>
        <taxon>Eukaryota</taxon>
        <taxon>Viridiplantae</taxon>
        <taxon>Streptophyta</taxon>
        <taxon>Embryophyta</taxon>
        <taxon>Tracheophyta</taxon>
        <taxon>Spermatophyta</taxon>
        <taxon>Magnoliopsida</taxon>
        <taxon>Liliopsida</taxon>
        <taxon>Poales</taxon>
        <taxon>Poaceae</taxon>
        <taxon>PACMAD clade</taxon>
        <taxon>Panicoideae</taxon>
        <taxon>Andropogonodae</taxon>
        <taxon>Andropogoneae</taxon>
        <taxon>Tripsacinae</taxon>
        <taxon>Zea</taxon>
    </lineage>
</organism>